<dbReference type="PANTHER" id="PTHR19136:SF81">
    <property type="entry name" value="MOLYBDENUM COFACTOR GUANYLYLTRANSFERASE"/>
    <property type="match status" value="1"/>
</dbReference>
<evidence type="ECO:0000313" key="4">
    <source>
        <dbReference type="EMBL" id="NMW31532.1"/>
    </source>
</evidence>
<evidence type="ECO:0000313" key="5">
    <source>
        <dbReference type="Proteomes" id="UP000561181"/>
    </source>
</evidence>
<protein>
    <submittedName>
        <fullName evidence="4">NTP transferase domain-containing protein</fullName>
    </submittedName>
</protein>
<accession>A0A848QG01</accession>
<gene>
    <name evidence="4" type="ORF">HKD42_05620</name>
</gene>
<organism evidence="4 5">
    <name type="scientific">Pontixanthobacter rizhaonensis</name>
    <dbReference type="NCBI Taxonomy" id="2730337"/>
    <lineage>
        <taxon>Bacteria</taxon>
        <taxon>Pseudomonadati</taxon>
        <taxon>Pseudomonadota</taxon>
        <taxon>Alphaproteobacteria</taxon>
        <taxon>Sphingomonadales</taxon>
        <taxon>Erythrobacteraceae</taxon>
        <taxon>Pontixanthobacter</taxon>
    </lineage>
</organism>
<sequence length="251" mass="26660">MKFSALILAGSRAGEEGTDAFGGASHKALIQLEGQPLMARVAAALHEAGADTVAVSCSEGAVADCARGLGLEVLPPATGPSGSVLDALDHLGTPLLVTTADHALLRAAWVREIIDGTAEQADLGVMLANREAVEQAMLGSKRTYLRFADGSWSGCNLFFLRNGRAREAILLWQKIEADRKRPLRIVRRLGVGTLFRYLLGKLTLQQALSRLGKSIGVKPMLVSASNGLAAVDIDKPEDLADVKALLDRQQQ</sequence>
<dbReference type="Gene3D" id="3.90.550.10">
    <property type="entry name" value="Spore Coat Polysaccharide Biosynthesis Protein SpsA, Chain A"/>
    <property type="match status" value="1"/>
</dbReference>
<keyword evidence="2" id="KW-0460">Magnesium</keyword>
<comment type="caution">
    <text evidence="4">The sequence shown here is derived from an EMBL/GenBank/DDBJ whole genome shotgun (WGS) entry which is preliminary data.</text>
</comment>
<dbReference type="EMBL" id="JABCRE010000002">
    <property type="protein sequence ID" value="NMW31532.1"/>
    <property type="molecule type" value="Genomic_DNA"/>
</dbReference>
<dbReference type="AlphaFoldDB" id="A0A848QG01"/>
<evidence type="ECO:0000259" key="3">
    <source>
        <dbReference type="Pfam" id="PF12804"/>
    </source>
</evidence>
<evidence type="ECO:0000256" key="2">
    <source>
        <dbReference type="ARBA" id="ARBA00022842"/>
    </source>
</evidence>
<dbReference type="InterPro" id="IPR029044">
    <property type="entry name" value="Nucleotide-diphossugar_trans"/>
</dbReference>
<dbReference type="RefSeq" id="WP_170011078.1">
    <property type="nucleotide sequence ID" value="NZ_JABCRE010000002.1"/>
</dbReference>
<dbReference type="InterPro" id="IPR025877">
    <property type="entry name" value="MobA-like_NTP_Trfase"/>
</dbReference>
<keyword evidence="1 4" id="KW-0808">Transferase</keyword>
<dbReference type="Pfam" id="PF12804">
    <property type="entry name" value="NTP_transf_3"/>
    <property type="match status" value="1"/>
</dbReference>
<name>A0A848QG01_9SPHN</name>
<dbReference type="GO" id="GO:0016779">
    <property type="term" value="F:nucleotidyltransferase activity"/>
    <property type="evidence" value="ECO:0007669"/>
    <property type="project" value="TreeGrafter"/>
</dbReference>
<keyword evidence="5" id="KW-1185">Reference proteome</keyword>
<feature type="domain" description="MobA-like NTP transferase" evidence="3">
    <location>
        <begin position="5"/>
        <end position="143"/>
    </location>
</feature>
<dbReference type="Proteomes" id="UP000561181">
    <property type="component" value="Unassembled WGS sequence"/>
</dbReference>
<dbReference type="SUPFAM" id="SSF53448">
    <property type="entry name" value="Nucleotide-diphospho-sugar transferases"/>
    <property type="match status" value="1"/>
</dbReference>
<dbReference type="PANTHER" id="PTHR19136">
    <property type="entry name" value="MOLYBDENUM COFACTOR GUANYLYLTRANSFERASE"/>
    <property type="match status" value="1"/>
</dbReference>
<evidence type="ECO:0000256" key="1">
    <source>
        <dbReference type="ARBA" id="ARBA00022679"/>
    </source>
</evidence>
<reference evidence="4 5" key="1">
    <citation type="submission" date="2020-04" db="EMBL/GenBank/DDBJ databases">
        <authorList>
            <person name="Liu A."/>
        </authorList>
    </citation>
    <scope>NUCLEOTIDE SEQUENCE [LARGE SCALE GENOMIC DNA]</scope>
    <source>
        <strain evidence="4 5">RZ02</strain>
    </source>
</reference>
<proteinExistence type="predicted"/>